<dbReference type="Proteomes" id="UP000283063">
    <property type="component" value="Plasmid pW43A"/>
</dbReference>
<evidence type="ECO:0000313" key="3">
    <source>
        <dbReference type="Proteomes" id="UP000283063"/>
    </source>
</evidence>
<keyword evidence="1" id="KW-1133">Transmembrane helix</keyword>
<dbReference type="InterPro" id="IPR007404">
    <property type="entry name" value="YdjM-like"/>
</dbReference>
<dbReference type="AlphaFoldDB" id="A0A3T0N979"/>
<proteinExistence type="predicted"/>
<keyword evidence="3" id="KW-1185">Reference proteome</keyword>
<gene>
    <name evidence="2" type="ORF">EBB79_21670</name>
</gene>
<dbReference type="GO" id="GO:0016787">
    <property type="term" value="F:hydrolase activity"/>
    <property type="evidence" value="ECO:0007669"/>
    <property type="project" value="UniProtKB-KW"/>
</dbReference>
<organism evidence="2 3">
    <name type="scientific">Parasedimentitalea marina</name>
    <dbReference type="NCBI Taxonomy" id="2483033"/>
    <lineage>
        <taxon>Bacteria</taxon>
        <taxon>Pseudomonadati</taxon>
        <taxon>Pseudomonadota</taxon>
        <taxon>Alphaproteobacteria</taxon>
        <taxon>Rhodobacterales</taxon>
        <taxon>Paracoccaceae</taxon>
        <taxon>Parasedimentitalea</taxon>
    </lineage>
</organism>
<feature type="transmembrane region" description="Helical" evidence="1">
    <location>
        <begin position="133"/>
        <end position="156"/>
    </location>
</feature>
<geneLocation type="plasmid" evidence="2 3">
    <name>pW43A</name>
</geneLocation>
<feature type="transmembrane region" description="Helical" evidence="1">
    <location>
        <begin position="90"/>
        <end position="113"/>
    </location>
</feature>
<protein>
    <submittedName>
        <fullName evidence="2">Metal-dependent hydrolase</fullName>
    </submittedName>
</protein>
<feature type="transmembrane region" description="Helical" evidence="1">
    <location>
        <begin position="163"/>
        <end position="186"/>
    </location>
</feature>
<evidence type="ECO:0000256" key="1">
    <source>
        <dbReference type="SAM" id="Phobius"/>
    </source>
</evidence>
<keyword evidence="1" id="KW-0472">Membrane</keyword>
<evidence type="ECO:0000313" key="2">
    <source>
        <dbReference type="EMBL" id="AZV80586.1"/>
    </source>
</evidence>
<keyword evidence="2" id="KW-0378">Hydrolase</keyword>
<accession>A0A3T0N979</accession>
<dbReference type="OrthoDB" id="199738at2"/>
<keyword evidence="2" id="KW-0614">Plasmid</keyword>
<sequence length="236" mass="25919">MPSIPHASGTSWAGAPLSRLSRAWSAPCNGTWTTRPGGAPCRPATGWDSVWELAGDDDGQASNHRTSNHTAPCARRAPAVLTAHLPSGYVLAYGIGRGIPLLIPAALIGAVLPDLDMIWFHLVDQRAFHHHRYWVHIPLFWAIVAAVILPGLALFARRYLATGGIFIAAIFLHLVLDSIGGGIMWAAPFNDHLYALVTVPPTQAHWILSFVLHWTFLFEVAVWIAAVLLWRKRRQI</sequence>
<dbReference type="Pfam" id="PF04307">
    <property type="entry name" value="YdjM"/>
    <property type="match status" value="1"/>
</dbReference>
<dbReference type="KEGG" id="sedi:EBB79_21670"/>
<reference evidence="2 3" key="1">
    <citation type="submission" date="2018-10" db="EMBL/GenBank/DDBJ databases">
        <title>Parasedimentitalea marina sp. nov., a psychrophilic bacterium isolated from deep seawater of the New Britain Trench.</title>
        <authorList>
            <person name="Cao J."/>
        </authorList>
    </citation>
    <scope>NUCLEOTIDE SEQUENCE [LARGE SCALE GENOMIC DNA]</scope>
    <source>
        <strain evidence="2 3">W43</strain>
        <plasmid evidence="2 3">pW43A</plasmid>
    </source>
</reference>
<keyword evidence="1" id="KW-0812">Transmembrane</keyword>
<name>A0A3T0N979_9RHOB</name>
<feature type="transmembrane region" description="Helical" evidence="1">
    <location>
        <begin position="206"/>
        <end position="230"/>
    </location>
</feature>
<dbReference type="EMBL" id="CP033220">
    <property type="protein sequence ID" value="AZV80586.1"/>
    <property type="molecule type" value="Genomic_DNA"/>
</dbReference>